<feature type="transmembrane region" description="Helical" evidence="2">
    <location>
        <begin position="202"/>
        <end position="229"/>
    </location>
</feature>
<feature type="transmembrane region" description="Helical" evidence="2">
    <location>
        <begin position="249"/>
        <end position="272"/>
    </location>
</feature>
<dbReference type="GO" id="GO:0015708">
    <property type="term" value="P:silicic acid import across plasma membrane"/>
    <property type="evidence" value="ECO:0007669"/>
    <property type="project" value="InterPro"/>
</dbReference>
<reference evidence="3" key="1">
    <citation type="journal article" date="2006" name="J. Phycol.">
        <title>Comparative sequence analysis of diatom silicon transporters: Toward a mechanistic model of silicon transport.</title>
        <authorList>
            <person name="Thamatrakoln K."/>
            <person name="Alverson A.J."/>
            <person name="Hildebrand M."/>
        </authorList>
    </citation>
    <scope>NUCLEOTIDE SEQUENCE</scope>
    <source>
        <strain evidence="3">CCMP1335</strain>
    </source>
</reference>
<proteinExistence type="evidence at transcript level"/>
<sequence length="528" mass="57238">MSSAEVDSTPTTTPVKHDDHADSHDVKLTPFNVLRYIGSIGLLIFSIIIVAALMFTGNTRVAKDANPWVALIVCILAIVWLSMIEGQQASLVGLPPVDPTLYKDSHPLTYKNAALAFKGDNLDRYLMGRQFMVLLVVFVINQCSSPLDPKVDVLGLPDGVKFIFLDIGLAMIIFTCILGQLTTQVNASYAMIDFINNYFALFTLYTTMVVEFSGIMHASYLIQNILAAVSGKPISTNEEPKTGMTFAFFWGRVLMSLAILGFCLAVTLSALLNGQTSVAVKYPSISPGLAVFLLFFFMSIVGMLEGMQIAFFAVAKLPASERGTSFFGKKTCELLFRGNGENLPGFMIGRQLTVVCSFFLVGSFTSLTIEPGMGENIFGVSDGAQAFLNYGFQGAVITTILASITWQLAASAFPIAFLNNPATFILLVIALFLERIGLCAGAWVLASVQKKIMKFEYDEVYVGTPEERIENDHADKEFDSDAGHLYGGGFTGHVCGSHDALDGPMPHSKDALEAKRSKDALEAVDAQA</sequence>
<feature type="transmembrane region" description="Helical" evidence="2">
    <location>
        <begin position="67"/>
        <end position="84"/>
    </location>
</feature>
<evidence type="ECO:0000256" key="2">
    <source>
        <dbReference type="SAM" id="Phobius"/>
    </source>
</evidence>
<dbReference type="Pfam" id="PF03842">
    <property type="entry name" value="Silic_transp"/>
    <property type="match status" value="1"/>
</dbReference>
<accession>Q0QVM7</accession>
<evidence type="ECO:0000256" key="1">
    <source>
        <dbReference type="SAM" id="MobiDB-lite"/>
    </source>
</evidence>
<feature type="compositionally biased region" description="Basic and acidic residues" evidence="1">
    <location>
        <begin position="507"/>
        <end position="521"/>
    </location>
</feature>
<keyword evidence="2" id="KW-0812">Transmembrane</keyword>
<feature type="compositionally biased region" description="Polar residues" evidence="1">
    <location>
        <begin position="1"/>
        <end position="14"/>
    </location>
</feature>
<name>Q0QVM7_THAPS</name>
<feature type="transmembrane region" description="Helical" evidence="2">
    <location>
        <begin position="292"/>
        <end position="315"/>
    </location>
</feature>
<dbReference type="HOGENOM" id="CLU_032095_0_0_1"/>
<protein>
    <submittedName>
        <fullName evidence="3">Silicon transporter</fullName>
    </submittedName>
</protein>
<feature type="region of interest" description="Disordered" evidence="1">
    <location>
        <begin position="506"/>
        <end position="528"/>
    </location>
</feature>
<gene>
    <name evidence="3" type="primary">SIT2</name>
</gene>
<feature type="region of interest" description="Disordered" evidence="1">
    <location>
        <begin position="1"/>
        <end position="22"/>
    </location>
</feature>
<dbReference type="AlphaFoldDB" id="Q0QVM7"/>
<organism evidence="3">
    <name type="scientific">Thalassiosira pseudonana</name>
    <name type="common">Marine diatom</name>
    <name type="synonym">Cyclotella nana</name>
    <dbReference type="NCBI Taxonomy" id="35128"/>
    <lineage>
        <taxon>Eukaryota</taxon>
        <taxon>Sar</taxon>
        <taxon>Stramenopiles</taxon>
        <taxon>Ochrophyta</taxon>
        <taxon>Bacillariophyta</taxon>
        <taxon>Coscinodiscophyceae</taxon>
        <taxon>Thalassiosirophycidae</taxon>
        <taxon>Thalassiosirales</taxon>
        <taxon>Thalassiosiraceae</taxon>
        <taxon>Thalassiosira</taxon>
    </lineage>
</organism>
<evidence type="ECO:0000313" key="3">
    <source>
        <dbReference type="EMBL" id="ABB81826.1"/>
    </source>
</evidence>
<dbReference type="InterPro" id="IPR004693">
    <property type="entry name" value="Silicon_transpt"/>
</dbReference>
<dbReference type="EMBL" id="DQ256067">
    <property type="protein sequence ID" value="ABB81826.1"/>
    <property type="molecule type" value="mRNA"/>
</dbReference>
<feature type="transmembrane region" description="Helical" evidence="2">
    <location>
        <begin position="395"/>
        <end position="418"/>
    </location>
</feature>
<feature type="transmembrane region" description="Helical" evidence="2">
    <location>
        <begin position="33"/>
        <end position="55"/>
    </location>
</feature>
<feature type="transmembrane region" description="Helical" evidence="2">
    <location>
        <begin position="424"/>
        <end position="446"/>
    </location>
</feature>
<feature type="transmembrane region" description="Helical" evidence="2">
    <location>
        <begin position="162"/>
        <end position="182"/>
    </location>
</feature>
<keyword evidence="2" id="KW-1133">Transmembrane helix</keyword>
<keyword evidence="2" id="KW-0472">Membrane</keyword>